<accession>A0A1W1X765</accession>
<proteinExistence type="inferred from homology"/>
<dbReference type="GO" id="GO:0006935">
    <property type="term" value="P:chemotaxis"/>
    <property type="evidence" value="ECO:0007669"/>
    <property type="project" value="UniProtKB-KW"/>
</dbReference>
<evidence type="ECO:0000256" key="8">
    <source>
        <dbReference type="ARBA" id="ARBA00029447"/>
    </source>
</evidence>
<dbReference type="Gene3D" id="1.10.8.500">
    <property type="entry name" value="HAMP domain in histidine kinase"/>
    <property type="match status" value="1"/>
</dbReference>
<name>A0A1W1X765_9CLOT</name>
<dbReference type="STRING" id="1121291.SAMN02745134_00877"/>
<dbReference type="InterPro" id="IPR029151">
    <property type="entry name" value="Sensor-like_sf"/>
</dbReference>
<dbReference type="EMBL" id="FWXH01000002">
    <property type="protein sequence ID" value="SMC19588.1"/>
    <property type="molecule type" value="Genomic_DNA"/>
</dbReference>
<dbReference type="SUPFAM" id="SSF103190">
    <property type="entry name" value="Sensory domain-like"/>
    <property type="match status" value="1"/>
</dbReference>
<keyword evidence="5 10" id="KW-1133">Transmembrane helix</keyword>
<dbReference type="InterPro" id="IPR003660">
    <property type="entry name" value="HAMP_dom"/>
</dbReference>
<dbReference type="InterPro" id="IPR004089">
    <property type="entry name" value="MCPsignal_dom"/>
</dbReference>
<sequence length="665" mass="73194">MKNRFVLKSIRTKLLAILILICILPVILLGFVSYHESYKILNAKLSTTTNQTLKEINTGIDNYFSVMISDATLLSNNYDIENLSTHPEFETYANSILQEVKDSNNNILDVYFSDVNKHTLIYPSEQIPSDYDPTQRSWYKDALANSKKAAFSNVYKDAVTNKNVLTISKTVYNNGQFVGVIGIDIDLSSLSNKLSASKIGNSGYVFLTSKDGTIISNKDKSLIGSKKITTSKLWQEIKTKNSGFFEYNDNGNNMFSSYLTNSSTGWKVIGLLNQSELSRDTNSIMYITLICILITIILAFIISFLFSNTIVKVINNLMSSFEKAAAGDLSVITNIKTGDEFETLGNHFNDMIENIHGLIKSIKISSDDVLTTSTQINDMSKETTNAISEIATTVDHLAQGASSQTQNIMSSANELDSLASKIENIDSATSNINNISKDTGTLTKQGFEIMKKLTTKTDSANKSSREVAEVVQAMTHSSNEIGLITETINNIAKQTNLLALNAAIEAARAGEAGKGFSVVADEIRKLAEQSTTSTNQINSLIEDIKSKTANANKSITTSMDIVKEQTLAVHQTQDIFNEISESIEILMTHISSIEKHIIDTNKSKNEIVERIQNISAVSEESSASTEEVSATTEEITASMIEFDNSANKLKEIVENLECKVNTFKL</sequence>
<dbReference type="PANTHER" id="PTHR32089:SF114">
    <property type="entry name" value="METHYL-ACCEPTING CHEMOTAXIS PROTEIN MCPB"/>
    <property type="match status" value="1"/>
</dbReference>
<dbReference type="Gene3D" id="1.10.287.950">
    <property type="entry name" value="Methyl-accepting chemotaxis protein"/>
    <property type="match status" value="1"/>
</dbReference>
<dbReference type="CDD" id="cd06225">
    <property type="entry name" value="HAMP"/>
    <property type="match status" value="1"/>
</dbReference>
<keyword evidence="14" id="KW-1185">Reference proteome</keyword>
<keyword evidence="3" id="KW-0145">Chemotaxis</keyword>
<dbReference type="SUPFAM" id="SSF58104">
    <property type="entry name" value="Methyl-accepting chemotaxis protein (MCP) signaling domain"/>
    <property type="match status" value="1"/>
</dbReference>
<keyword evidence="6 10" id="KW-0472">Membrane</keyword>
<evidence type="ECO:0000256" key="2">
    <source>
        <dbReference type="ARBA" id="ARBA00022475"/>
    </source>
</evidence>
<gene>
    <name evidence="13" type="ORF">SAMN02745134_00877</name>
</gene>
<dbReference type="Pfam" id="PF02743">
    <property type="entry name" value="dCache_1"/>
    <property type="match status" value="1"/>
</dbReference>
<feature type="domain" description="Methyl-accepting transducer" evidence="11">
    <location>
        <begin position="379"/>
        <end position="636"/>
    </location>
</feature>
<dbReference type="GO" id="GO:0005886">
    <property type="term" value="C:plasma membrane"/>
    <property type="evidence" value="ECO:0007669"/>
    <property type="project" value="UniProtKB-SubCell"/>
</dbReference>
<dbReference type="PANTHER" id="PTHR32089">
    <property type="entry name" value="METHYL-ACCEPTING CHEMOTAXIS PROTEIN MCPB"/>
    <property type="match status" value="1"/>
</dbReference>
<evidence type="ECO:0000256" key="7">
    <source>
        <dbReference type="ARBA" id="ARBA00023224"/>
    </source>
</evidence>
<dbReference type="CDD" id="cd12912">
    <property type="entry name" value="PDC2_MCP_like"/>
    <property type="match status" value="1"/>
</dbReference>
<keyword evidence="2" id="KW-1003">Cell membrane</keyword>
<reference evidence="13 14" key="1">
    <citation type="submission" date="2017-04" db="EMBL/GenBank/DDBJ databases">
        <authorList>
            <person name="Afonso C.L."/>
            <person name="Miller P.J."/>
            <person name="Scott M.A."/>
            <person name="Spackman E."/>
            <person name="Goraichik I."/>
            <person name="Dimitrov K.M."/>
            <person name="Suarez D.L."/>
            <person name="Swayne D.E."/>
        </authorList>
    </citation>
    <scope>NUCLEOTIDE SEQUENCE [LARGE SCALE GENOMIC DNA]</scope>
    <source>
        <strain evidence="13 14">DSM 12555</strain>
    </source>
</reference>
<evidence type="ECO:0000256" key="1">
    <source>
        <dbReference type="ARBA" id="ARBA00004651"/>
    </source>
</evidence>
<dbReference type="CDD" id="cd12913">
    <property type="entry name" value="PDC1_MCP_like"/>
    <property type="match status" value="1"/>
</dbReference>
<evidence type="ECO:0000256" key="5">
    <source>
        <dbReference type="ARBA" id="ARBA00022989"/>
    </source>
</evidence>
<dbReference type="GO" id="GO:0007165">
    <property type="term" value="P:signal transduction"/>
    <property type="evidence" value="ECO:0007669"/>
    <property type="project" value="UniProtKB-KW"/>
</dbReference>
<dbReference type="Proteomes" id="UP000192468">
    <property type="component" value="Unassembled WGS sequence"/>
</dbReference>
<evidence type="ECO:0000256" key="6">
    <source>
        <dbReference type="ARBA" id="ARBA00023136"/>
    </source>
</evidence>
<evidence type="ECO:0000256" key="4">
    <source>
        <dbReference type="ARBA" id="ARBA00022692"/>
    </source>
</evidence>
<evidence type="ECO:0000259" key="12">
    <source>
        <dbReference type="PROSITE" id="PS50885"/>
    </source>
</evidence>
<comment type="similarity">
    <text evidence="8">Belongs to the methyl-accepting chemotaxis (MCP) protein family.</text>
</comment>
<dbReference type="CDD" id="cd11386">
    <property type="entry name" value="MCP_signal"/>
    <property type="match status" value="1"/>
</dbReference>
<dbReference type="RefSeq" id="WP_084114077.1">
    <property type="nucleotide sequence ID" value="NZ_FWXH01000002.1"/>
</dbReference>
<dbReference type="Pfam" id="PF00015">
    <property type="entry name" value="MCPsignal"/>
    <property type="match status" value="1"/>
</dbReference>
<protein>
    <submittedName>
        <fullName evidence="13">Methyl-accepting chemotaxis sensory transducer with Cache sensor</fullName>
    </submittedName>
</protein>
<dbReference type="PROSITE" id="PS50111">
    <property type="entry name" value="CHEMOTAXIS_TRANSDUC_2"/>
    <property type="match status" value="1"/>
</dbReference>
<keyword evidence="7 9" id="KW-0807">Transducer</keyword>
<dbReference type="OrthoDB" id="13222at2"/>
<dbReference type="SMART" id="SM00304">
    <property type="entry name" value="HAMP"/>
    <property type="match status" value="1"/>
</dbReference>
<feature type="domain" description="HAMP" evidence="12">
    <location>
        <begin position="308"/>
        <end position="360"/>
    </location>
</feature>
<dbReference type="Gene3D" id="3.30.450.20">
    <property type="entry name" value="PAS domain"/>
    <property type="match status" value="2"/>
</dbReference>
<dbReference type="SMART" id="SM00283">
    <property type="entry name" value="MA"/>
    <property type="match status" value="1"/>
</dbReference>
<dbReference type="AlphaFoldDB" id="A0A1W1X765"/>
<keyword evidence="4 10" id="KW-0812">Transmembrane</keyword>
<evidence type="ECO:0000259" key="11">
    <source>
        <dbReference type="PROSITE" id="PS50111"/>
    </source>
</evidence>
<evidence type="ECO:0000313" key="13">
    <source>
        <dbReference type="EMBL" id="SMC19588.1"/>
    </source>
</evidence>
<comment type="subcellular location">
    <subcellularLocation>
        <location evidence="1">Cell membrane</location>
        <topology evidence="1">Multi-pass membrane protein</topology>
    </subcellularLocation>
</comment>
<feature type="transmembrane region" description="Helical" evidence="10">
    <location>
        <begin position="284"/>
        <end position="306"/>
    </location>
</feature>
<evidence type="ECO:0000256" key="3">
    <source>
        <dbReference type="ARBA" id="ARBA00022500"/>
    </source>
</evidence>
<feature type="transmembrane region" description="Helical" evidence="10">
    <location>
        <begin position="12"/>
        <end position="34"/>
    </location>
</feature>
<evidence type="ECO:0000256" key="10">
    <source>
        <dbReference type="SAM" id="Phobius"/>
    </source>
</evidence>
<organism evidence="13 14">
    <name type="scientific">Clostridium acidisoli DSM 12555</name>
    <dbReference type="NCBI Taxonomy" id="1121291"/>
    <lineage>
        <taxon>Bacteria</taxon>
        <taxon>Bacillati</taxon>
        <taxon>Bacillota</taxon>
        <taxon>Clostridia</taxon>
        <taxon>Eubacteriales</taxon>
        <taxon>Clostridiaceae</taxon>
        <taxon>Clostridium</taxon>
    </lineage>
</organism>
<evidence type="ECO:0000313" key="14">
    <source>
        <dbReference type="Proteomes" id="UP000192468"/>
    </source>
</evidence>
<dbReference type="InterPro" id="IPR033479">
    <property type="entry name" value="dCache_1"/>
</dbReference>
<dbReference type="Pfam" id="PF00672">
    <property type="entry name" value="HAMP"/>
    <property type="match status" value="1"/>
</dbReference>
<evidence type="ECO:0000256" key="9">
    <source>
        <dbReference type="PROSITE-ProRule" id="PRU00284"/>
    </source>
</evidence>
<dbReference type="PROSITE" id="PS50885">
    <property type="entry name" value="HAMP"/>
    <property type="match status" value="1"/>
</dbReference>